<dbReference type="InterPro" id="IPR001173">
    <property type="entry name" value="Glyco_trans_2-like"/>
</dbReference>
<dbReference type="EMBL" id="JBBPCO010000015">
    <property type="protein sequence ID" value="MEK8090769.1"/>
    <property type="molecule type" value="Genomic_DNA"/>
</dbReference>
<proteinExistence type="predicted"/>
<keyword evidence="3" id="KW-1185">Reference proteome</keyword>
<comment type="caution">
    <text evidence="2">The sequence shown here is derived from an EMBL/GenBank/DDBJ whole genome shotgun (WGS) entry which is preliminary data.</text>
</comment>
<evidence type="ECO:0000313" key="3">
    <source>
        <dbReference type="Proteomes" id="UP001446205"/>
    </source>
</evidence>
<dbReference type="Gene3D" id="3.90.550.10">
    <property type="entry name" value="Spore Coat Polysaccharide Biosynthesis Protein SpsA, Chain A"/>
    <property type="match status" value="1"/>
</dbReference>
<organism evidence="2 3">
    <name type="scientific">Thermithiobacillus plumbiphilus</name>
    <dbReference type="NCBI Taxonomy" id="1729899"/>
    <lineage>
        <taxon>Bacteria</taxon>
        <taxon>Pseudomonadati</taxon>
        <taxon>Pseudomonadota</taxon>
        <taxon>Acidithiobacillia</taxon>
        <taxon>Acidithiobacillales</taxon>
        <taxon>Thermithiobacillaceae</taxon>
        <taxon>Thermithiobacillus</taxon>
    </lineage>
</organism>
<evidence type="ECO:0000313" key="2">
    <source>
        <dbReference type="EMBL" id="MEK8090769.1"/>
    </source>
</evidence>
<dbReference type="CDD" id="cd04179">
    <property type="entry name" value="DPM_DPG-synthase_like"/>
    <property type="match status" value="1"/>
</dbReference>
<dbReference type="InterPro" id="IPR029044">
    <property type="entry name" value="Nucleotide-diphossugar_trans"/>
</dbReference>
<dbReference type="InterPro" id="IPR050256">
    <property type="entry name" value="Glycosyltransferase_2"/>
</dbReference>
<dbReference type="SUPFAM" id="SSF53448">
    <property type="entry name" value="Nucleotide-diphospho-sugar transferases"/>
    <property type="match status" value="1"/>
</dbReference>
<accession>A0ABU9DB76</accession>
<evidence type="ECO:0000259" key="1">
    <source>
        <dbReference type="Pfam" id="PF00535"/>
    </source>
</evidence>
<reference evidence="2 3" key="1">
    <citation type="submission" date="2024-04" db="EMBL/GenBank/DDBJ databases">
        <authorList>
            <person name="Abashina T."/>
            <person name="Shaikin A."/>
        </authorList>
    </citation>
    <scope>NUCLEOTIDE SEQUENCE [LARGE SCALE GENOMIC DNA]</scope>
    <source>
        <strain evidence="2 3">AAFK</strain>
    </source>
</reference>
<name>A0ABU9DB76_9PROT</name>
<dbReference type="Pfam" id="PF00535">
    <property type="entry name" value="Glycos_transf_2"/>
    <property type="match status" value="1"/>
</dbReference>
<gene>
    <name evidence="2" type="ORF">WOB96_13505</name>
</gene>
<dbReference type="RefSeq" id="WP_341371825.1">
    <property type="nucleotide sequence ID" value="NZ_JBBPCO010000015.1"/>
</dbReference>
<protein>
    <submittedName>
        <fullName evidence="2">Glycosyltransferase family 2 protein</fullName>
    </submittedName>
</protein>
<dbReference type="PANTHER" id="PTHR48090">
    <property type="entry name" value="UNDECAPRENYL-PHOSPHATE 4-DEOXY-4-FORMAMIDO-L-ARABINOSE TRANSFERASE-RELATED"/>
    <property type="match status" value="1"/>
</dbReference>
<feature type="domain" description="Glycosyltransferase 2-like" evidence="1">
    <location>
        <begin position="13"/>
        <end position="132"/>
    </location>
</feature>
<sequence>MSQQNAPVWRGLVLIPSYNSGTRLLDTVKSARAQWTPVWVVIDGSTDDSAERLARLASQDPDLRVLRRAINGGKGAAVRDGVQAALAAGFTHVLTMDADGQHPSEAIPEFMRLSRESPDALVLGVPQFGAEAPALRVAGRRLSNGMARLQTAGALQGDVLFGFRVYPAAALARAFTESPGMLGFDFDPEAVVRLVWKGHPVINRPALVRYFRPDEGGVSHFHYGRDNLRLIRMHTRLLLGGLLRRIFRR</sequence>
<dbReference type="PANTHER" id="PTHR48090:SF7">
    <property type="entry name" value="RFBJ PROTEIN"/>
    <property type="match status" value="1"/>
</dbReference>
<dbReference type="Proteomes" id="UP001446205">
    <property type="component" value="Unassembled WGS sequence"/>
</dbReference>